<evidence type="ECO:0000313" key="2">
    <source>
        <dbReference type="EMBL" id="KAK9130434.1"/>
    </source>
</evidence>
<dbReference type="Pfam" id="PF03478">
    <property type="entry name" value="Beta-prop_KIB1-4"/>
    <property type="match status" value="1"/>
</dbReference>
<gene>
    <name evidence="2" type="ORF">Sjap_010921</name>
</gene>
<dbReference type="AlphaFoldDB" id="A0AAP0P508"/>
<proteinExistence type="predicted"/>
<evidence type="ECO:0000259" key="1">
    <source>
        <dbReference type="Pfam" id="PF03478"/>
    </source>
</evidence>
<reference evidence="2 3" key="1">
    <citation type="submission" date="2024-01" db="EMBL/GenBank/DDBJ databases">
        <title>Genome assemblies of Stephania.</title>
        <authorList>
            <person name="Yang L."/>
        </authorList>
    </citation>
    <scope>NUCLEOTIDE SEQUENCE [LARGE SCALE GENOMIC DNA]</scope>
    <source>
        <strain evidence="2">QJT</strain>
        <tissue evidence="2">Leaf</tissue>
    </source>
</reference>
<dbReference type="EMBL" id="JBBNAE010000004">
    <property type="protein sequence ID" value="KAK9130434.1"/>
    <property type="molecule type" value="Genomic_DNA"/>
</dbReference>
<keyword evidence="3" id="KW-1185">Reference proteome</keyword>
<dbReference type="InterPro" id="IPR005174">
    <property type="entry name" value="KIB1-4_b-propeller"/>
</dbReference>
<accession>A0AAP0P508</accession>
<dbReference type="Proteomes" id="UP001417504">
    <property type="component" value="Unassembled WGS sequence"/>
</dbReference>
<evidence type="ECO:0000313" key="3">
    <source>
        <dbReference type="Proteomes" id="UP001417504"/>
    </source>
</evidence>
<comment type="caution">
    <text evidence="2">The sequence shown here is derived from an EMBL/GenBank/DDBJ whole genome shotgun (WGS) entry which is preliminary data.</text>
</comment>
<dbReference type="PANTHER" id="PTHR44259">
    <property type="entry name" value="OS07G0183000 PROTEIN-RELATED"/>
    <property type="match status" value="1"/>
</dbReference>
<dbReference type="InterPro" id="IPR050942">
    <property type="entry name" value="F-box_BR-signaling"/>
</dbReference>
<dbReference type="SUPFAM" id="SSF81383">
    <property type="entry name" value="F-box domain"/>
    <property type="match status" value="1"/>
</dbReference>
<dbReference type="InterPro" id="IPR036047">
    <property type="entry name" value="F-box-like_dom_sf"/>
</dbReference>
<name>A0AAP0P508_9MAGN</name>
<protein>
    <recommendedName>
        <fullName evidence="1">KIB1-4 beta-propeller domain-containing protein</fullName>
    </recommendedName>
</protein>
<organism evidence="2 3">
    <name type="scientific">Stephania japonica</name>
    <dbReference type="NCBI Taxonomy" id="461633"/>
    <lineage>
        <taxon>Eukaryota</taxon>
        <taxon>Viridiplantae</taxon>
        <taxon>Streptophyta</taxon>
        <taxon>Embryophyta</taxon>
        <taxon>Tracheophyta</taxon>
        <taxon>Spermatophyta</taxon>
        <taxon>Magnoliopsida</taxon>
        <taxon>Ranunculales</taxon>
        <taxon>Menispermaceae</taxon>
        <taxon>Menispermoideae</taxon>
        <taxon>Cissampelideae</taxon>
        <taxon>Stephania</taxon>
    </lineage>
</organism>
<feature type="domain" description="KIB1-4 beta-propeller" evidence="1">
    <location>
        <begin position="80"/>
        <end position="301"/>
    </location>
</feature>
<sequence length="363" mass="41311">MGCKEAPNLPHDVLHSIVGRLSSLVCCAAFRSVCKPWRSFFMKHYSHLVPPPPPWLMLPDLNYLSDSSYTKVYGLYGSDEQKQFYQCKIPDNCEIFVGSSGTWLAYIDNKRRKLRVWNPLSLTEISLPFVSNKAIKLGKVVVSCPGPLIKNAIEDVVFGAVYDSTQFACIALGDKDWTNIEVDFFPSKPTIRIDDLVFYKGKFFLVDHSGMVFVCERNVPVPRDHDLHYRHPLKAIKLIDHVHMSSLEQNLIQEIPSCAGINNYYLIEIEGELMLVVQFTYTSYFRSIDGFKIFKFDFSRSRKLQALMRKVNVRGCESGTTELSRTSQDITHPSTTLAQARLIASSDGIQCLCVGPAQWYQIR</sequence>